<sequence length="61" mass="6960">MKPKTFRSLSFLVGQGQPKAGRALKTSSDLRSRRGETRLTSGRFPPKSSWNPHFEEKISRK</sequence>
<reference evidence="2 3" key="2">
    <citation type="journal article" date="2015" name="Biomed. Res. Int.">
        <title>Effects of Arsenite Resistance on the Growth and Functional Gene Expression of Leptospirillum ferriphilum and Acidithiobacillus thiooxidans in Pure Culture and Coculture.</title>
        <authorList>
            <person name="Jiang H."/>
            <person name="Liang Y."/>
            <person name="Yin H."/>
            <person name="Xiao Y."/>
            <person name="Guo X."/>
            <person name="Xu Y."/>
            <person name="Hu Q."/>
            <person name="Liu H."/>
            <person name="Liu X."/>
        </authorList>
    </citation>
    <scope>NUCLEOTIDE SEQUENCE [LARGE SCALE GENOMIC DNA]</scope>
    <source>
        <strain evidence="2 3">YSK</strain>
    </source>
</reference>
<reference evidence="3" key="1">
    <citation type="submission" date="2014-02" db="EMBL/GenBank/DDBJ databases">
        <title>Complete genome sequence and comparative genomic analysis of the nitrogen-fixing bacterium Leptospirillum ferriphilum YSK.</title>
        <authorList>
            <person name="Guo X."/>
            <person name="Yin H."/>
            <person name="Liang Y."/>
            <person name="Hu Q."/>
            <person name="Ma L."/>
            <person name="Xiao Y."/>
            <person name="Zhang X."/>
            <person name="Qiu G."/>
            <person name="Liu X."/>
        </authorList>
    </citation>
    <scope>NUCLEOTIDE SEQUENCE [LARGE SCALE GENOMIC DNA]</scope>
    <source>
        <strain evidence="3">YSK</strain>
    </source>
</reference>
<evidence type="ECO:0000313" key="3">
    <source>
        <dbReference type="Proteomes" id="UP000027059"/>
    </source>
</evidence>
<dbReference type="HOGENOM" id="CLU_2916999_0_0_0"/>
<dbReference type="Proteomes" id="UP000027059">
    <property type="component" value="Chromosome"/>
</dbReference>
<gene>
    <name evidence="2" type="ORF">Y981_06455</name>
</gene>
<evidence type="ECO:0000313" key="2">
    <source>
        <dbReference type="EMBL" id="AIA31716.1"/>
    </source>
</evidence>
<protein>
    <submittedName>
        <fullName evidence="2">Uncharacterized protein</fullName>
    </submittedName>
</protein>
<dbReference type="AlphaFoldDB" id="A0A059Y2D4"/>
<keyword evidence="3" id="KW-1185">Reference proteome</keyword>
<evidence type="ECO:0000256" key="1">
    <source>
        <dbReference type="SAM" id="MobiDB-lite"/>
    </source>
</evidence>
<dbReference type="EMBL" id="CP007243">
    <property type="protein sequence ID" value="AIA31716.1"/>
    <property type="molecule type" value="Genomic_DNA"/>
</dbReference>
<proteinExistence type="predicted"/>
<organism evidence="2 3">
    <name type="scientific">Leptospirillum ferriphilum YSK</name>
    <dbReference type="NCBI Taxonomy" id="1441628"/>
    <lineage>
        <taxon>Bacteria</taxon>
        <taxon>Pseudomonadati</taxon>
        <taxon>Nitrospirota</taxon>
        <taxon>Nitrospiria</taxon>
        <taxon>Nitrospirales</taxon>
        <taxon>Nitrospiraceae</taxon>
        <taxon>Leptospirillum</taxon>
    </lineage>
</organism>
<feature type="compositionally biased region" description="Basic and acidic residues" evidence="1">
    <location>
        <begin position="28"/>
        <end position="37"/>
    </location>
</feature>
<name>A0A059Y2D4_9BACT</name>
<feature type="region of interest" description="Disordered" evidence="1">
    <location>
        <begin position="1"/>
        <end position="61"/>
    </location>
</feature>
<accession>A0A059Y2D4</accession>
<dbReference type="KEGG" id="lfp:Y981_06455"/>